<evidence type="ECO:0008006" key="3">
    <source>
        <dbReference type="Google" id="ProtNLM"/>
    </source>
</evidence>
<dbReference type="EMBL" id="JANCYU010000009">
    <property type="protein sequence ID" value="KAK4522919.1"/>
    <property type="molecule type" value="Genomic_DNA"/>
</dbReference>
<dbReference type="Proteomes" id="UP001300502">
    <property type="component" value="Unassembled WGS sequence"/>
</dbReference>
<dbReference type="Gene3D" id="3.40.50.300">
    <property type="entry name" value="P-loop containing nucleotide triphosphate hydrolases"/>
    <property type="match status" value="1"/>
</dbReference>
<sequence>MTCSYSNQPTKNAQVQDWVVSSPVFQAAGLEWNDIAQEEWCRLANLLIDRWNLDPNLPETNIRVHQLYMPIFFWLRKICERSSPPIVGISCPQGGGKTTLTFAMQFLFEQLHRKCAVASIDDFYLTRKEQQALFERERNPLLEFRGNPGTHDVELGVKVLSQLKYGKANERVAIPRYNKAAWNGLGDRFPVEEWQQVECPVDVVLLEGWCLGFQPIEDEEHQLIDRRLVAINRHLKAYQKWYDMLDGWLVIEIEDLDWIYEWRAQAEDMLRMQNKGAMTAEQVRDFVSRFMPTYQQYLFPFYRNEGP</sequence>
<evidence type="ECO:0000313" key="2">
    <source>
        <dbReference type="Proteomes" id="UP001300502"/>
    </source>
</evidence>
<comment type="caution">
    <text evidence="1">The sequence shown here is derived from an EMBL/GenBank/DDBJ whole genome shotgun (WGS) entry which is preliminary data.</text>
</comment>
<accession>A0AAV9I6E3</accession>
<keyword evidence="2" id="KW-1185">Reference proteome</keyword>
<dbReference type="SUPFAM" id="SSF52540">
    <property type="entry name" value="P-loop containing nucleoside triphosphate hydrolases"/>
    <property type="match status" value="1"/>
</dbReference>
<dbReference type="AlphaFoldDB" id="A0AAV9I6E3"/>
<gene>
    <name evidence="1" type="ORF">GAYE_PCTG32G0809</name>
</gene>
<proteinExistence type="predicted"/>
<dbReference type="InterPro" id="IPR027417">
    <property type="entry name" value="P-loop_NTPase"/>
</dbReference>
<name>A0AAV9I6E3_9RHOD</name>
<reference evidence="1 2" key="1">
    <citation type="submission" date="2022-07" db="EMBL/GenBank/DDBJ databases">
        <title>Genome-wide signatures of adaptation to extreme environments.</title>
        <authorList>
            <person name="Cho C.H."/>
            <person name="Yoon H.S."/>
        </authorList>
    </citation>
    <scope>NUCLEOTIDE SEQUENCE [LARGE SCALE GENOMIC DNA]</scope>
    <source>
        <strain evidence="1 2">108.79 E11</strain>
    </source>
</reference>
<organism evidence="1 2">
    <name type="scientific">Galdieria yellowstonensis</name>
    <dbReference type="NCBI Taxonomy" id="3028027"/>
    <lineage>
        <taxon>Eukaryota</taxon>
        <taxon>Rhodophyta</taxon>
        <taxon>Bangiophyceae</taxon>
        <taxon>Galdieriales</taxon>
        <taxon>Galdieriaceae</taxon>
        <taxon>Galdieria</taxon>
    </lineage>
</organism>
<evidence type="ECO:0000313" key="1">
    <source>
        <dbReference type="EMBL" id="KAK4522919.1"/>
    </source>
</evidence>
<protein>
    <recommendedName>
        <fullName evidence="3">Glycerate 3-kinase</fullName>
    </recommendedName>
</protein>
<dbReference type="PANTHER" id="PTHR10285">
    <property type="entry name" value="URIDINE KINASE"/>
    <property type="match status" value="1"/>
</dbReference>